<proteinExistence type="predicted"/>
<feature type="transmembrane region" description="Helical" evidence="1">
    <location>
        <begin position="121"/>
        <end position="141"/>
    </location>
</feature>
<evidence type="ECO:0000313" key="2">
    <source>
        <dbReference type="EMBL" id="KJJ85547.1"/>
    </source>
</evidence>
<protein>
    <submittedName>
        <fullName evidence="2">Membrane protein</fullName>
    </submittedName>
</protein>
<dbReference type="Proteomes" id="UP000033428">
    <property type="component" value="Unassembled WGS sequence"/>
</dbReference>
<keyword evidence="1" id="KW-0812">Transmembrane</keyword>
<feature type="transmembrane region" description="Helical" evidence="1">
    <location>
        <begin position="81"/>
        <end position="101"/>
    </location>
</feature>
<dbReference type="EMBL" id="JYNY01000124">
    <property type="protein sequence ID" value="KJJ85547.1"/>
    <property type="molecule type" value="Genomic_DNA"/>
</dbReference>
<keyword evidence="1" id="KW-0472">Membrane</keyword>
<comment type="caution">
    <text evidence="2">The sequence shown here is derived from an EMBL/GenBank/DDBJ whole genome shotgun (WGS) entry which is preliminary data.</text>
</comment>
<evidence type="ECO:0000313" key="3">
    <source>
        <dbReference type="Proteomes" id="UP000033428"/>
    </source>
</evidence>
<keyword evidence="1" id="KW-1133">Transmembrane helix</keyword>
<evidence type="ECO:0000256" key="1">
    <source>
        <dbReference type="SAM" id="Phobius"/>
    </source>
</evidence>
<gene>
    <name evidence="2" type="ORF">OMAG_000592</name>
</gene>
<keyword evidence="3" id="KW-1185">Reference proteome</keyword>
<accession>A0A0F0CQI9</accession>
<sequence length="148" mass="16330">MGKKRRHIPQKQINGLREETTSELVIHPNATLSPSEYESPTAIDVIQRESTSAPTIGEEDSAPYVESFAGLADKYILSKRAIPFSILLLICGVGSAFIFIHDNNAGLLGDFNAVYWTLKKCFILCALIVVIWIALSIVAWIKGKINRA</sequence>
<name>A0A0F0CQI9_9BACT</name>
<reference evidence="2 3" key="1">
    <citation type="submission" date="2015-02" db="EMBL/GenBank/DDBJ databases">
        <title>Single-cell genomics of uncultivated deep-branching MTB reveals a conserved set of magnetosome genes.</title>
        <authorList>
            <person name="Kolinko S."/>
            <person name="Richter M."/>
            <person name="Glockner F.O."/>
            <person name="Brachmann A."/>
            <person name="Schuler D."/>
        </authorList>
    </citation>
    <scope>NUCLEOTIDE SEQUENCE [LARGE SCALE GENOMIC DNA]</scope>
    <source>
        <strain evidence="2">SKK-01</strain>
    </source>
</reference>
<dbReference type="AlphaFoldDB" id="A0A0F0CQI9"/>
<organism evidence="2 3">
    <name type="scientific">Candidatus Omnitrophus magneticus</name>
    <dbReference type="NCBI Taxonomy" id="1609969"/>
    <lineage>
        <taxon>Bacteria</taxon>
        <taxon>Pseudomonadati</taxon>
        <taxon>Candidatus Omnitrophota</taxon>
        <taxon>Candidatus Omnitrophus</taxon>
    </lineage>
</organism>